<evidence type="ECO:0000313" key="3">
    <source>
        <dbReference type="Proteomes" id="UP000024635"/>
    </source>
</evidence>
<feature type="transmembrane region" description="Helical" evidence="1">
    <location>
        <begin position="63"/>
        <end position="82"/>
    </location>
</feature>
<keyword evidence="3" id="KW-1185">Reference proteome</keyword>
<sequence>MQVPRLTHAYTWNFLFNSSIPARVKSVQKQCIPMQNDLSCHHHHHTISRNPMQIQLRAHKKNTIFFVPCMGSAWVLQGYAWVSHKFTIAGIELSIKKTGFRMSTLLLIVQFASFNLMQNTVIRIPEI</sequence>
<accession>A0A016WA15</accession>
<reference evidence="3" key="1">
    <citation type="journal article" date="2015" name="Nat. Genet.">
        <title>The genome and transcriptome of the zoonotic hookworm Ancylostoma ceylanicum identify infection-specific gene families.</title>
        <authorList>
            <person name="Schwarz E.M."/>
            <person name="Hu Y."/>
            <person name="Antoshechkin I."/>
            <person name="Miller M.M."/>
            <person name="Sternberg P.W."/>
            <person name="Aroian R.V."/>
        </authorList>
    </citation>
    <scope>NUCLEOTIDE SEQUENCE</scope>
    <source>
        <strain evidence="3">HY135</strain>
    </source>
</reference>
<keyword evidence="1" id="KW-0472">Membrane</keyword>
<protein>
    <submittedName>
        <fullName evidence="2">Uncharacterized protein</fullName>
    </submittedName>
</protein>
<organism evidence="2 3">
    <name type="scientific">Ancylostoma ceylanicum</name>
    <dbReference type="NCBI Taxonomy" id="53326"/>
    <lineage>
        <taxon>Eukaryota</taxon>
        <taxon>Metazoa</taxon>
        <taxon>Ecdysozoa</taxon>
        <taxon>Nematoda</taxon>
        <taxon>Chromadorea</taxon>
        <taxon>Rhabditida</taxon>
        <taxon>Rhabditina</taxon>
        <taxon>Rhabditomorpha</taxon>
        <taxon>Strongyloidea</taxon>
        <taxon>Ancylostomatidae</taxon>
        <taxon>Ancylostomatinae</taxon>
        <taxon>Ancylostoma</taxon>
    </lineage>
</organism>
<feature type="transmembrane region" description="Helical" evidence="1">
    <location>
        <begin position="102"/>
        <end position="122"/>
    </location>
</feature>
<dbReference type="AlphaFoldDB" id="A0A016WA15"/>
<keyword evidence="1" id="KW-1133">Transmembrane helix</keyword>
<proteinExistence type="predicted"/>
<dbReference type="Proteomes" id="UP000024635">
    <property type="component" value="Unassembled WGS sequence"/>
</dbReference>
<keyword evidence="1" id="KW-0812">Transmembrane</keyword>
<name>A0A016WA15_9BILA</name>
<comment type="caution">
    <text evidence="2">The sequence shown here is derived from an EMBL/GenBank/DDBJ whole genome shotgun (WGS) entry which is preliminary data.</text>
</comment>
<gene>
    <name evidence="2" type="primary">Acey_s0934.g3106</name>
    <name evidence="2" type="ORF">Y032_0934g3106</name>
</gene>
<evidence type="ECO:0000256" key="1">
    <source>
        <dbReference type="SAM" id="Phobius"/>
    </source>
</evidence>
<dbReference type="EMBL" id="JARK01000534">
    <property type="protein sequence ID" value="EYC36092.1"/>
    <property type="molecule type" value="Genomic_DNA"/>
</dbReference>
<evidence type="ECO:0000313" key="2">
    <source>
        <dbReference type="EMBL" id="EYC36092.1"/>
    </source>
</evidence>